<name>A0ABV2VWK6_9ACTN</name>
<evidence type="ECO:0000313" key="2">
    <source>
        <dbReference type="Proteomes" id="UP001550348"/>
    </source>
</evidence>
<gene>
    <name evidence="1" type="ORF">ABZ071_36135</name>
</gene>
<organism evidence="1 2">
    <name type="scientific">Micromonospora fulviviridis</name>
    <dbReference type="NCBI Taxonomy" id="47860"/>
    <lineage>
        <taxon>Bacteria</taxon>
        <taxon>Bacillati</taxon>
        <taxon>Actinomycetota</taxon>
        <taxon>Actinomycetes</taxon>
        <taxon>Micromonosporales</taxon>
        <taxon>Micromonosporaceae</taxon>
        <taxon>Micromonospora</taxon>
    </lineage>
</organism>
<dbReference type="Proteomes" id="UP001550348">
    <property type="component" value="Unassembled WGS sequence"/>
</dbReference>
<reference evidence="1 2" key="1">
    <citation type="submission" date="2024-06" db="EMBL/GenBank/DDBJ databases">
        <title>The Natural Products Discovery Center: Release of the First 8490 Sequenced Strains for Exploring Actinobacteria Biosynthetic Diversity.</title>
        <authorList>
            <person name="Kalkreuter E."/>
            <person name="Kautsar S.A."/>
            <person name="Yang D."/>
            <person name="Bader C.D."/>
            <person name="Teijaro C.N."/>
            <person name="Fluegel L."/>
            <person name="Davis C.M."/>
            <person name="Simpson J.R."/>
            <person name="Lauterbach L."/>
            <person name="Steele A.D."/>
            <person name="Gui C."/>
            <person name="Meng S."/>
            <person name="Li G."/>
            <person name="Viehrig K."/>
            <person name="Ye F."/>
            <person name="Su P."/>
            <person name="Kiefer A.F."/>
            <person name="Nichols A."/>
            <person name="Cepeda A.J."/>
            <person name="Yan W."/>
            <person name="Fan B."/>
            <person name="Jiang Y."/>
            <person name="Adhikari A."/>
            <person name="Zheng C.-J."/>
            <person name="Schuster L."/>
            <person name="Cowan T.M."/>
            <person name="Smanski M.J."/>
            <person name="Chevrette M.G."/>
            <person name="De Carvalho L.P.S."/>
            <person name="Shen B."/>
        </authorList>
    </citation>
    <scope>NUCLEOTIDE SEQUENCE [LARGE SCALE GENOMIC DNA]</scope>
    <source>
        <strain evidence="1 2">NPDC006286</strain>
    </source>
</reference>
<keyword evidence="2" id="KW-1185">Reference proteome</keyword>
<comment type="caution">
    <text evidence="1">The sequence shown here is derived from an EMBL/GenBank/DDBJ whole genome shotgun (WGS) entry which is preliminary data.</text>
</comment>
<accession>A0ABV2VWK6</accession>
<dbReference type="RefSeq" id="WP_355668635.1">
    <property type="nucleotide sequence ID" value="NZ_JBEXRX010000365.1"/>
</dbReference>
<sequence>MSEPQGERAKSALREVHRAAVRHRDDKLHEAAKELSAVACELGFDAGPVEEWRSCPVCGAEPGAACIRVPGHDMVGGMHPERTRE</sequence>
<dbReference type="EMBL" id="JBEXRX010000365">
    <property type="protein sequence ID" value="MEU0157178.1"/>
    <property type="molecule type" value="Genomic_DNA"/>
</dbReference>
<evidence type="ECO:0000313" key="1">
    <source>
        <dbReference type="EMBL" id="MEU0157178.1"/>
    </source>
</evidence>
<protein>
    <submittedName>
        <fullName evidence="1">Uncharacterized protein</fullName>
    </submittedName>
</protein>
<proteinExistence type="predicted"/>